<dbReference type="EMBL" id="MU863702">
    <property type="protein sequence ID" value="KAK4096671.1"/>
    <property type="molecule type" value="Genomic_DNA"/>
</dbReference>
<sequence>MPWCIPVHPGSTSSCTFYIRCRTLPRFVNHGYQPGQGYRGAMPSRFIFRPRKTWNYLWGAASSLLPHSVKLANAMFSRDLYGYVQRQVAFSRQDRAFASAVSPQSSASSPVLRLPLPSNLTPSPIYYLKVGKSVADQILAALCHRQQHQALHMAMKSFNKCSRSPRRASVVFAATQPGLWLPTLVTS</sequence>
<reference evidence="1" key="1">
    <citation type="journal article" date="2023" name="Mol. Phylogenet. Evol.">
        <title>Genome-scale phylogeny and comparative genomics of the fungal order Sordariales.</title>
        <authorList>
            <person name="Hensen N."/>
            <person name="Bonometti L."/>
            <person name="Westerberg I."/>
            <person name="Brannstrom I.O."/>
            <person name="Guillou S."/>
            <person name="Cros-Aarteil S."/>
            <person name="Calhoun S."/>
            <person name="Haridas S."/>
            <person name="Kuo A."/>
            <person name="Mondo S."/>
            <person name="Pangilinan J."/>
            <person name="Riley R."/>
            <person name="LaButti K."/>
            <person name="Andreopoulos B."/>
            <person name="Lipzen A."/>
            <person name="Chen C."/>
            <person name="Yan M."/>
            <person name="Daum C."/>
            <person name="Ng V."/>
            <person name="Clum A."/>
            <person name="Steindorff A."/>
            <person name="Ohm R.A."/>
            <person name="Martin F."/>
            <person name="Silar P."/>
            <person name="Natvig D.O."/>
            <person name="Lalanne C."/>
            <person name="Gautier V."/>
            <person name="Ament-Velasquez S.L."/>
            <person name="Kruys A."/>
            <person name="Hutchinson M.I."/>
            <person name="Powell A.J."/>
            <person name="Barry K."/>
            <person name="Miller A.N."/>
            <person name="Grigoriev I.V."/>
            <person name="Debuchy R."/>
            <person name="Gladieux P."/>
            <person name="Hiltunen Thoren M."/>
            <person name="Johannesson H."/>
        </authorList>
    </citation>
    <scope>NUCLEOTIDE SEQUENCE</scope>
    <source>
        <strain evidence="1">CBS 757.83</strain>
    </source>
</reference>
<protein>
    <submittedName>
        <fullName evidence="1">Uncharacterized protein</fullName>
    </submittedName>
</protein>
<proteinExistence type="predicted"/>
<name>A0AAN6SXJ0_9PEZI</name>
<dbReference type="Proteomes" id="UP001305647">
    <property type="component" value="Unassembled WGS sequence"/>
</dbReference>
<gene>
    <name evidence="1" type="ORF">N658DRAFT_501315</name>
</gene>
<reference evidence="1" key="2">
    <citation type="submission" date="2023-05" db="EMBL/GenBank/DDBJ databases">
        <authorList>
            <consortium name="Lawrence Berkeley National Laboratory"/>
            <person name="Steindorff A."/>
            <person name="Hensen N."/>
            <person name="Bonometti L."/>
            <person name="Westerberg I."/>
            <person name="Brannstrom I.O."/>
            <person name="Guillou S."/>
            <person name="Cros-Aarteil S."/>
            <person name="Calhoun S."/>
            <person name="Haridas S."/>
            <person name="Kuo A."/>
            <person name="Mondo S."/>
            <person name="Pangilinan J."/>
            <person name="Riley R."/>
            <person name="Labutti K."/>
            <person name="Andreopoulos B."/>
            <person name="Lipzen A."/>
            <person name="Chen C."/>
            <person name="Yanf M."/>
            <person name="Daum C."/>
            <person name="Ng V."/>
            <person name="Clum A."/>
            <person name="Ohm R."/>
            <person name="Martin F."/>
            <person name="Silar P."/>
            <person name="Natvig D."/>
            <person name="Lalanne C."/>
            <person name="Gautier V."/>
            <person name="Ament-Velasquez S.L."/>
            <person name="Kruys A."/>
            <person name="Hutchinson M.I."/>
            <person name="Powell A.J."/>
            <person name="Barry K."/>
            <person name="Miller A.N."/>
            <person name="Grigoriev I.V."/>
            <person name="Debuchy R."/>
            <person name="Gladieux P."/>
            <person name="Thoren M.H."/>
            <person name="Johannesson H."/>
        </authorList>
    </citation>
    <scope>NUCLEOTIDE SEQUENCE</scope>
    <source>
        <strain evidence="1">CBS 757.83</strain>
    </source>
</reference>
<keyword evidence="2" id="KW-1185">Reference proteome</keyword>
<dbReference type="AlphaFoldDB" id="A0AAN6SXJ0"/>
<evidence type="ECO:0000313" key="2">
    <source>
        <dbReference type="Proteomes" id="UP001305647"/>
    </source>
</evidence>
<accession>A0AAN6SXJ0</accession>
<comment type="caution">
    <text evidence="1">The sequence shown here is derived from an EMBL/GenBank/DDBJ whole genome shotgun (WGS) entry which is preliminary data.</text>
</comment>
<evidence type="ECO:0000313" key="1">
    <source>
        <dbReference type="EMBL" id="KAK4096671.1"/>
    </source>
</evidence>
<organism evidence="1 2">
    <name type="scientific">Parathielavia hyrcaniae</name>
    <dbReference type="NCBI Taxonomy" id="113614"/>
    <lineage>
        <taxon>Eukaryota</taxon>
        <taxon>Fungi</taxon>
        <taxon>Dikarya</taxon>
        <taxon>Ascomycota</taxon>
        <taxon>Pezizomycotina</taxon>
        <taxon>Sordariomycetes</taxon>
        <taxon>Sordariomycetidae</taxon>
        <taxon>Sordariales</taxon>
        <taxon>Chaetomiaceae</taxon>
        <taxon>Parathielavia</taxon>
    </lineage>
</organism>